<keyword evidence="5 7" id="KW-0547">Nucleotide-binding</keyword>
<comment type="subcellular location">
    <subcellularLocation>
        <location evidence="1 7 8">Cytoplasm</location>
    </subcellularLocation>
</comment>
<dbReference type="InterPro" id="IPR004101">
    <property type="entry name" value="Mur_ligase_C"/>
</dbReference>
<name>A0A7R6TNF0_9RHOO</name>
<organism evidence="11 12">
    <name type="scientific">Fluviibacter phosphoraccumulans</name>
    <dbReference type="NCBI Taxonomy" id="1751046"/>
    <lineage>
        <taxon>Bacteria</taxon>
        <taxon>Pseudomonadati</taxon>
        <taxon>Pseudomonadota</taxon>
        <taxon>Betaproteobacteria</taxon>
        <taxon>Rhodocyclales</taxon>
        <taxon>Fluviibacteraceae</taxon>
        <taxon>Fluviibacter</taxon>
    </lineage>
</organism>
<comment type="similarity">
    <text evidence="7">Belongs to the MurCDEF family.</text>
</comment>
<comment type="catalytic activity">
    <reaction evidence="7 8">
        <text>UDP-N-acetyl-alpha-D-muramoyl-L-alanine + D-glutamate + ATP = UDP-N-acetyl-alpha-D-muramoyl-L-alanyl-D-glutamate + ADP + phosphate + H(+)</text>
        <dbReference type="Rhea" id="RHEA:16429"/>
        <dbReference type="ChEBI" id="CHEBI:15378"/>
        <dbReference type="ChEBI" id="CHEBI:29986"/>
        <dbReference type="ChEBI" id="CHEBI:30616"/>
        <dbReference type="ChEBI" id="CHEBI:43474"/>
        <dbReference type="ChEBI" id="CHEBI:83898"/>
        <dbReference type="ChEBI" id="CHEBI:83900"/>
        <dbReference type="ChEBI" id="CHEBI:456216"/>
        <dbReference type="EC" id="6.3.2.9"/>
    </reaction>
</comment>
<feature type="binding site" evidence="7">
    <location>
        <begin position="137"/>
        <end position="143"/>
    </location>
    <ligand>
        <name>ATP</name>
        <dbReference type="ChEBI" id="CHEBI:30616"/>
    </ligand>
</feature>
<dbReference type="Gene3D" id="3.40.50.720">
    <property type="entry name" value="NAD(P)-binding Rossmann-like Domain"/>
    <property type="match status" value="1"/>
</dbReference>
<keyword evidence="7 8" id="KW-0132">Cell division</keyword>
<dbReference type="RefSeq" id="WP_242451495.1">
    <property type="nucleotide sequence ID" value="NZ_AP022345.1"/>
</dbReference>
<dbReference type="EMBL" id="AP022345">
    <property type="protein sequence ID" value="BBU67938.1"/>
    <property type="molecule type" value="Genomic_DNA"/>
</dbReference>
<dbReference type="SUPFAM" id="SSF51984">
    <property type="entry name" value="MurCD N-terminal domain"/>
    <property type="match status" value="1"/>
</dbReference>
<dbReference type="Proteomes" id="UP000463961">
    <property type="component" value="Chromosome"/>
</dbReference>
<dbReference type="NCBIfam" id="TIGR01087">
    <property type="entry name" value="murD"/>
    <property type="match status" value="1"/>
</dbReference>
<dbReference type="InterPro" id="IPR013221">
    <property type="entry name" value="Mur_ligase_cen"/>
</dbReference>
<keyword evidence="12" id="KW-1185">Reference proteome</keyword>
<dbReference type="GO" id="GO:0008764">
    <property type="term" value="F:UDP-N-acetylmuramoylalanine-D-glutamate ligase activity"/>
    <property type="evidence" value="ECO:0007669"/>
    <property type="project" value="UniProtKB-UniRule"/>
</dbReference>
<dbReference type="PANTHER" id="PTHR43692:SF1">
    <property type="entry name" value="UDP-N-ACETYLMURAMOYLALANINE--D-GLUTAMATE LIGASE"/>
    <property type="match status" value="1"/>
</dbReference>
<keyword evidence="3 7" id="KW-0963">Cytoplasm</keyword>
<dbReference type="HAMAP" id="MF_00639">
    <property type="entry name" value="MurD"/>
    <property type="match status" value="1"/>
</dbReference>
<keyword evidence="7 8" id="KW-0131">Cell cycle</keyword>
<accession>A0A7R6TNF0</accession>
<dbReference type="InterPro" id="IPR005762">
    <property type="entry name" value="MurD"/>
</dbReference>
<evidence type="ECO:0000256" key="3">
    <source>
        <dbReference type="ARBA" id="ARBA00022490"/>
    </source>
</evidence>
<evidence type="ECO:0000256" key="8">
    <source>
        <dbReference type="RuleBase" id="RU003664"/>
    </source>
</evidence>
<dbReference type="Pfam" id="PF21799">
    <property type="entry name" value="MurD-like_N"/>
    <property type="match status" value="1"/>
</dbReference>
<evidence type="ECO:0000313" key="12">
    <source>
        <dbReference type="Proteomes" id="UP000463961"/>
    </source>
</evidence>
<feature type="domain" description="Mur ligase C-terminal" evidence="9">
    <location>
        <begin position="335"/>
        <end position="451"/>
    </location>
</feature>
<dbReference type="EC" id="6.3.2.9" evidence="7 8"/>
<keyword evidence="7 8" id="KW-0573">Peptidoglycan synthesis</keyword>
<comment type="pathway">
    <text evidence="2 7 8">Cell wall biogenesis; peptidoglycan biosynthesis.</text>
</comment>
<keyword evidence="4 7" id="KW-0436">Ligase</keyword>
<dbReference type="GO" id="GO:0005524">
    <property type="term" value="F:ATP binding"/>
    <property type="evidence" value="ECO:0007669"/>
    <property type="project" value="UniProtKB-UniRule"/>
</dbReference>
<dbReference type="GO" id="GO:0005737">
    <property type="term" value="C:cytoplasm"/>
    <property type="evidence" value="ECO:0007669"/>
    <property type="project" value="UniProtKB-SubCell"/>
</dbReference>
<dbReference type="InterPro" id="IPR036565">
    <property type="entry name" value="Mur-like_cat_sf"/>
</dbReference>
<evidence type="ECO:0000256" key="5">
    <source>
        <dbReference type="ARBA" id="ARBA00022741"/>
    </source>
</evidence>
<dbReference type="GO" id="GO:0009252">
    <property type="term" value="P:peptidoglycan biosynthetic process"/>
    <property type="evidence" value="ECO:0007669"/>
    <property type="project" value="UniProtKB-UniRule"/>
</dbReference>
<evidence type="ECO:0000256" key="2">
    <source>
        <dbReference type="ARBA" id="ARBA00004752"/>
    </source>
</evidence>
<evidence type="ECO:0000256" key="4">
    <source>
        <dbReference type="ARBA" id="ARBA00022598"/>
    </source>
</evidence>
<dbReference type="GO" id="GO:0008360">
    <property type="term" value="P:regulation of cell shape"/>
    <property type="evidence" value="ECO:0007669"/>
    <property type="project" value="UniProtKB-KW"/>
</dbReference>
<dbReference type="SUPFAM" id="SSF53623">
    <property type="entry name" value="MurD-like peptide ligases, catalytic domain"/>
    <property type="match status" value="1"/>
</dbReference>
<protein>
    <recommendedName>
        <fullName evidence="7 8">UDP-N-acetylmuramoylalanine--D-glutamate ligase</fullName>
        <ecNumber evidence="7 8">6.3.2.9</ecNumber>
    </recommendedName>
    <alternativeName>
        <fullName evidence="7">D-glutamic acid-adding enzyme</fullName>
    </alternativeName>
    <alternativeName>
        <fullName evidence="7">UDP-N-acetylmuramoyl-L-alanyl-D-glutamate synthetase</fullName>
    </alternativeName>
</protein>
<dbReference type="Pfam" id="PF08245">
    <property type="entry name" value="Mur_ligase_M"/>
    <property type="match status" value="1"/>
</dbReference>
<feature type="domain" description="Mur ligase central" evidence="10">
    <location>
        <begin position="135"/>
        <end position="310"/>
    </location>
</feature>
<dbReference type="GO" id="GO:0051301">
    <property type="term" value="P:cell division"/>
    <property type="evidence" value="ECO:0007669"/>
    <property type="project" value="UniProtKB-KW"/>
</dbReference>
<dbReference type="Pfam" id="PF02875">
    <property type="entry name" value="Mur_ligase_C"/>
    <property type="match status" value="1"/>
</dbReference>
<dbReference type="Gene3D" id="3.90.190.20">
    <property type="entry name" value="Mur ligase, C-terminal domain"/>
    <property type="match status" value="1"/>
</dbReference>
<dbReference type="GO" id="GO:0071555">
    <property type="term" value="P:cell wall organization"/>
    <property type="evidence" value="ECO:0007669"/>
    <property type="project" value="UniProtKB-KW"/>
</dbReference>
<proteinExistence type="inferred from homology"/>
<dbReference type="InterPro" id="IPR036615">
    <property type="entry name" value="Mur_ligase_C_dom_sf"/>
</dbReference>
<sequence>MTHFLNASHATPADLKGRRVLVVGLGESGLAMAKWLHQQQAQIAFVDTRAEPPGVQALLSHVPEAEWRCQGEFLDAAAIDRCLTDVDLLALSPGVAFDHPLVVAAKARDVAVWSEIDCFAVARAARCPQSKVLAITGANGKTTTTALTAHILNVAGVDAVACGNISPSSLDAFMAREARGQWPDVWVLELSSFQLEATCHLHSDAAIILNLSEDHLDRHYTMAGYAAAKSRIYEDCAHPLWNRADLWADAYGLDQKKAQSIGDDAPVSAHDFGLSNGQIMLGESSIVALDALPLLGRHNALNVQAALALAAQVLPADKALADLLPGVLSFKSLPHRVALVATLDGVRYVDDSKATNVGATLAAIDGLFDGISGKLAIVLGGEGKGQDFAPLAEPVARACRAVALIGKDADVIGKLLPKTIPVARFNDLPSATRWLADQAQPGDTVLLSPACASLDMFRNYAERAQVFIDTVKTLTASAPVKDGRAA</sequence>
<keyword evidence="6 7" id="KW-0067">ATP-binding</keyword>
<evidence type="ECO:0000256" key="1">
    <source>
        <dbReference type="ARBA" id="ARBA00004496"/>
    </source>
</evidence>
<evidence type="ECO:0000259" key="9">
    <source>
        <dbReference type="Pfam" id="PF02875"/>
    </source>
</evidence>
<dbReference type="AlphaFoldDB" id="A0A7R6TNF0"/>
<dbReference type="SUPFAM" id="SSF53244">
    <property type="entry name" value="MurD-like peptide ligases, peptide-binding domain"/>
    <property type="match status" value="1"/>
</dbReference>
<comment type="function">
    <text evidence="7 8">Cell wall formation. Catalyzes the addition of glutamate to the nucleotide precursor UDP-N-acetylmuramoyl-L-alanine (UMA).</text>
</comment>
<dbReference type="UniPathway" id="UPA00219"/>
<dbReference type="PANTHER" id="PTHR43692">
    <property type="entry name" value="UDP-N-ACETYLMURAMOYLALANINE--D-GLUTAMATE LIGASE"/>
    <property type="match status" value="1"/>
</dbReference>
<keyword evidence="7 8" id="KW-0133">Cell shape</keyword>
<evidence type="ECO:0000256" key="7">
    <source>
        <dbReference type="HAMAP-Rule" id="MF_00639"/>
    </source>
</evidence>
<dbReference type="Gene3D" id="3.40.1190.10">
    <property type="entry name" value="Mur-like, catalytic domain"/>
    <property type="match status" value="1"/>
</dbReference>
<keyword evidence="7 8" id="KW-0961">Cell wall biogenesis/degradation</keyword>
<reference evidence="12" key="1">
    <citation type="submission" date="2020-01" db="EMBL/GenBank/DDBJ databases">
        <title>Phosphoaccumulans saitamaens gen. nov., sp. nov., a polyphosphate accumulating bacterium isolated from surface river water.</title>
        <authorList>
            <person name="Watanabe K."/>
            <person name="Suda W."/>
        </authorList>
    </citation>
    <scope>NUCLEOTIDE SEQUENCE [LARGE SCALE GENOMIC DNA]</scope>
    <source>
        <strain evidence="12">ICHIAU1</strain>
    </source>
</reference>
<gene>
    <name evidence="7 11" type="primary">murD</name>
    <name evidence="11" type="ORF">ICHIAU1_02210</name>
</gene>
<evidence type="ECO:0000256" key="6">
    <source>
        <dbReference type="ARBA" id="ARBA00022840"/>
    </source>
</evidence>
<evidence type="ECO:0000313" key="11">
    <source>
        <dbReference type="EMBL" id="BBU67938.1"/>
    </source>
</evidence>
<evidence type="ECO:0000259" key="10">
    <source>
        <dbReference type="Pfam" id="PF08245"/>
    </source>
</evidence>